<keyword evidence="3 6" id="KW-1133">Transmembrane helix</keyword>
<evidence type="ECO:0000313" key="9">
    <source>
        <dbReference type="Proteomes" id="UP000663852"/>
    </source>
</evidence>
<feature type="compositionally biased region" description="Polar residues" evidence="5">
    <location>
        <begin position="167"/>
        <end position="185"/>
    </location>
</feature>
<dbReference type="GO" id="GO:0016020">
    <property type="term" value="C:membrane"/>
    <property type="evidence" value="ECO:0007669"/>
    <property type="project" value="UniProtKB-SubCell"/>
</dbReference>
<feature type="region of interest" description="Disordered" evidence="5">
    <location>
        <begin position="164"/>
        <end position="185"/>
    </location>
</feature>
<name>A0A815ISF3_ADIRI</name>
<evidence type="ECO:0000259" key="7">
    <source>
        <dbReference type="Pfam" id="PF13882"/>
    </source>
</evidence>
<accession>A0A815ISF3</accession>
<dbReference type="Proteomes" id="UP000663852">
    <property type="component" value="Unassembled WGS sequence"/>
</dbReference>
<feature type="region of interest" description="Disordered" evidence="5">
    <location>
        <begin position="114"/>
        <end position="149"/>
    </location>
</feature>
<gene>
    <name evidence="8" type="ORF">EDS130_LOCUS34248</name>
</gene>
<protein>
    <recommendedName>
        <fullName evidence="7">Neurofascin/L1/NrCAM C-terminal domain-containing protein</fullName>
    </recommendedName>
</protein>
<comment type="caution">
    <text evidence="8">The sequence shown here is derived from an EMBL/GenBank/DDBJ whole genome shotgun (WGS) entry which is preliminary data.</text>
</comment>
<keyword evidence="4 6" id="KW-0472">Membrane</keyword>
<dbReference type="Pfam" id="PF13882">
    <property type="entry name" value="Bravo_FIGEY"/>
    <property type="match status" value="1"/>
</dbReference>
<dbReference type="InterPro" id="IPR026966">
    <property type="entry name" value="Neurofascin/L1/NrCAM_C"/>
</dbReference>
<evidence type="ECO:0000256" key="6">
    <source>
        <dbReference type="SAM" id="Phobius"/>
    </source>
</evidence>
<dbReference type="AlphaFoldDB" id="A0A815ISF3"/>
<proteinExistence type="predicted"/>
<evidence type="ECO:0000256" key="1">
    <source>
        <dbReference type="ARBA" id="ARBA00004167"/>
    </source>
</evidence>
<dbReference type="OrthoDB" id="10020351at2759"/>
<feature type="domain" description="Neurofascin/L1/NrCAM C-terminal" evidence="7">
    <location>
        <begin position="71"/>
        <end position="151"/>
    </location>
</feature>
<evidence type="ECO:0000256" key="2">
    <source>
        <dbReference type="ARBA" id="ARBA00022692"/>
    </source>
</evidence>
<evidence type="ECO:0000256" key="5">
    <source>
        <dbReference type="SAM" id="MobiDB-lite"/>
    </source>
</evidence>
<dbReference type="EMBL" id="CAJNOJ010000284">
    <property type="protein sequence ID" value="CAF1368715.1"/>
    <property type="molecule type" value="Genomic_DNA"/>
</dbReference>
<sequence length="185" mass="20645">MSGVLLQQSTSRIENRSTPKTISTNETFEQNCTTIECFDRSPQVISSPWFIGLIAAVVVLIIIIAIVCGIMKRKGGKYSVQDKEMLHGPSGYGDDEGKFTEYYRAVGDLSIRQSRTSLNNGDDRDSMEEFNEEKDRGRFTEDGSFIGQYGRDDKRRTYLAKYDESLGLTSDSPNTNNQGKSASPV</sequence>
<evidence type="ECO:0000313" key="8">
    <source>
        <dbReference type="EMBL" id="CAF1368715.1"/>
    </source>
</evidence>
<evidence type="ECO:0000256" key="4">
    <source>
        <dbReference type="ARBA" id="ARBA00023136"/>
    </source>
</evidence>
<organism evidence="8 9">
    <name type="scientific">Adineta ricciae</name>
    <name type="common">Rotifer</name>
    <dbReference type="NCBI Taxonomy" id="249248"/>
    <lineage>
        <taxon>Eukaryota</taxon>
        <taxon>Metazoa</taxon>
        <taxon>Spiralia</taxon>
        <taxon>Gnathifera</taxon>
        <taxon>Rotifera</taxon>
        <taxon>Eurotatoria</taxon>
        <taxon>Bdelloidea</taxon>
        <taxon>Adinetida</taxon>
        <taxon>Adinetidae</taxon>
        <taxon>Adineta</taxon>
    </lineage>
</organism>
<keyword evidence="2 6" id="KW-0812">Transmembrane</keyword>
<comment type="subcellular location">
    <subcellularLocation>
        <location evidence="1">Membrane</location>
        <topology evidence="1">Single-pass membrane protein</topology>
    </subcellularLocation>
</comment>
<feature type="transmembrane region" description="Helical" evidence="6">
    <location>
        <begin position="49"/>
        <end position="71"/>
    </location>
</feature>
<reference evidence="8" key="1">
    <citation type="submission" date="2021-02" db="EMBL/GenBank/DDBJ databases">
        <authorList>
            <person name="Nowell W R."/>
        </authorList>
    </citation>
    <scope>NUCLEOTIDE SEQUENCE</scope>
</reference>
<evidence type="ECO:0000256" key="3">
    <source>
        <dbReference type="ARBA" id="ARBA00022989"/>
    </source>
</evidence>